<dbReference type="RefSeq" id="XP_038805045.1">
    <property type="nucleotide sequence ID" value="XM_038958531.1"/>
</dbReference>
<dbReference type="PANTHER" id="PTHR31001:SF57">
    <property type="entry name" value="ZN(II)2CYS6 TRANSCRIPTION FACTOR (EUROFUNG)"/>
    <property type="match status" value="1"/>
</dbReference>
<dbReference type="CDD" id="cd00067">
    <property type="entry name" value="GAL4"/>
    <property type="match status" value="1"/>
</dbReference>
<feature type="domain" description="Zn(2)-C6 fungal-type" evidence="5">
    <location>
        <begin position="139"/>
        <end position="169"/>
    </location>
</feature>
<dbReference type="SMART" id="SM00906">
    <property type="entry name" value="Fungal_trans"/>
    <property type="match status" value="1"/>
</dbReference>
<dbReference type="InterPro" id="IPR036864">
    <property type="entry name" value="Zn2-C6_fun-type_DNA-bd_sf"/>
</dbReference>
<dbReference type="GeneID" id="62237680"/>
<dbReference type="InterPro" id="IPR050613">
    <property type="entry name" value="Sec_Metabolite_Reg"/>
</dbReference>
<dbReference type="Gene3D" id="4.10.240.10">
    <property type="entry name" value="Zn(2)-C6 fungal-type DNA-binding domain"/>
    <property type="match status" value="1"/>
</dbReference>
<dbReference type="InterPro" id="IPR007219">
    <property type="entry name" value="XnlR_reg_dom"/>
</dbReference>
<dbReference type="PROSITE" id="PS50048">
    <property type="entry name" value="ZN2_CY6_FUNGAL_2"/>
    <property type="match status" value="1"/>
</dbReference>
<evidence type="ECO:0000313" key="7">
    <source>
        <dbReference type="Proteomes" id="UP000783213"/>
    </source>
</evidence>
<dbReference type="Proteomes" id="UP000783213">
    <property type="component" value="Unassembled WGS sequence"/>
</dbReference>
<evidence type="ECO:0000256" key="4">
    <source>
        <dbReference type="SAM" id="MobiDB-lite"/>
    </source>
</evidence>
<dbReference type="CDD" id="cd12148">
    <property type="entry name" value="fungal_TF_MHR"/>
    <property type="match status" value="1"/>
</dbReference>
<sequence length="823" mass="91671">MDHDNDARQVLGPAPAAAARDKGAVDDRAQGRRRSDGDAVAHHGSAPLAWGPDVNDGAARDGDGARELQREQAVSDRKPHTERPEHGSKGEAENEQTGARVGYLGNHFLTALVSHSKMDSTLGNLSMPGLAQSHVQVRTCIHCRQRRVKCDRQFPQCSNCIRSEVNCIYPPGRGRAPKRPKRSLAPELSERLSRLEKIMGQFGAAGKSNVEDLRDLLFEPASEDAGYEPSISSSATTTATSPSSPQLGLNAVIFGYRAIDSPLYHYHPSLQQAVMLFAAFRENVAPLVRIFHMPTLTRIYWDAIASLSTVDKHTETLLFTIHYSAVIILNLGQCLNILDETREAALERYRFAVEQALAQGNLLSTQSMTMLQAAVLFLSALPNEDDSRAAWALTSLVFHIARTMGLHRDGTIFGLKPFETELRRRLWWQICIIDSRSSEYHCNEPIAQGFVTDTKPPLHINDIDLSPEMVEPPSERWDHATDMTLTLVRCEAIQTGLKMGRMRHKQNKASDDGGTPRVDDASDSPKSLIQELETRLRDKYLPICDTSVPFQLLSSAVAQIILGRFWLITQYSVVSREKDVDGRNKSNQFPPTPNTAGQLENKVRDELFQTSIKILEVSGMLLTSKEIVQFTWYSKTHIQWGAMAFVLSELCARLQSAQCDQAWDCVTAVYEGWKVDESRQDETRLALWRPIKRLMAKARYVKEMQQTTPGRSSNAGRRVQRRDPVLYSPSPGLFSQYPTPAYSNNWYGQLQQTPPSTSASEVSLPGMAAVPLDSSRQSDALQRVLGTETLGPFMDMIPEWPWVDVEHGASSLAGLDLGPPRFN</sequence>
<feature type="compositionally biased region" description="Polar residues" evidence="4">
    <location>
        <begin position="704"/>
        <end position="715"/>
    </location>
</feature>
<organism evidence="6 7">
    <name type="scientific">Botrytis deweyae</name>
    <dbReference type="NCBI Taxonomy" id="2478750"/>
    <lineage>
        <taxon>Eukaryota</taxon>
        <taxon>Fungi</taxon>
        <taxon>Dikarya</taxon>
        <taxon>Ascomycota</taxon>
        <taxon>Pezizomycotina</taxon>
        <taxon>Leotiomycetes</taxon>
        <taxon>Helotiales</taxon>
        <taxon>Sclerotiniaceae</taxon>
        <taxon>Botrytis</taxon>
    </lineage>
</organism>
<dbReference type="EMBL" id="RCSX01000042">
    <property type="protein sequence ID" value="KAF7915829.1"/>
    <property type="molecule type" value="Genomic_DNA"/>
</dbReference>
<accession>A0ABQ7I746</accession>
<feature type="compositionally biased region" description="Low complexity" evidence="4">
    <location>
        <begin position="8"/>
        <end position="18"/>
    </location>
</feature>
<dbReference type="PROSITE" id="PS00463">
    <property type="entry name" value="ZN2_CY6_FUNGAL_1"/>
    <property type="match status" value="1"/>
</dbReference>
<comment type="subcellular location">
    <subcellularLocation>
        <location evidence="1">Nucleus</location>
    </subcellularLocation>
</comment>
<evidence type="ECO:0000256" key="2">
    <source>
        <dbReference type="ARBA" id="ARBA00022723"/>
    </source>
</evidence>
<evidence type="ECO:0000256" key="1">
    <source>
        <dbReference type="ARBA" id="ARBA00004123"/>
    </source>
</evidence>
<evidence type="ECO:0000313" key="6">
    <source>
        <dbReference type="EMBL" id="KAF7915829.1"/>
    </source>
</evidence>
<dbReference type="SMART" id="SM00066">
    <property type="entry name" value="GAL4"/>
    <property type="match status" value="1"/>
</dbReference>
<dbReference type="PANTHER" id="PTHR31001">
    <property type="entry name" value="UNCHARACTERIZED TRANSCRIPTIONAL REGULATORY PROTEIN"/>
    <property type="match status" value="1"/>
</dbReference>
<feature type="region of interest" description="Disordered" evidence="4">
    <location>
        <begin position="500"/>
        <end position="525"/>
    </location>
</feature>
<keyword evidence="2" id="KW-0479">Metal-binding</keyword>
<feature type="region of interest" description="Disordered" evidence="4">
    <location>
        <begin position="224"/>
        <end position="244"/>
    </location>
</feature>
<dbReference type="SUPFAM" id="SSF57701">
    <property type="entry name" value="Zn2/Cys6 DNA-binding domain"/>
    <property type="match status" value="1"/>
</dbReference>
<keyword evidence="7" id="KW-1185">Reference proteome</keyword>
<dbReference type="Pfam" id="PF00172">
    <property type="entry name" value="Zn_clus"/>
    <property type="match status" value="1"/>
</dbReference>
<dbReference type="InterPro" id="IPR001138">
    <property type="entry name" value="Zn2Cys6_DnaBD"/>
</dbReference>
<feature type="region of interest" description="Disordered" evidence="4">
    <location>
        <begin position="703"/>
        <end position="722"/>
    </location>
</feature>
<feature type="compositionally biased region" description="Basic and acidic residues" evidence="4">
    <location>
        <begin position="19"/>
        <end position="41"/>
    </location>
</feature>
<name>A0ABQ7I746_9HELO</name>
<keyword evidence="3" id="KW-0539">Nucleus</keyword>
<reference evidence="6 7" key="1">
    <citation type="journal article" date="2020" name="Genome Biol. Evol.">
        <title>Comparative genomics of Sclerotiniaceae.</title>
        <authorList>
            <person name="Valero Jimenez C.A."/>
            <person name="Steentjes M."/>
            <person name="Scholten O.E."/>
            <person name="Van Kan J.A.L."/>
        </authorList>
    </citation>
    <scope>NUCLEOTIDE SEQUENCE [LARGE SCALE GENOMIC DNA]</scope>
    <source>
        <strain evidence="6 7">B1</strain>
    </source>
</reference>
<feature type="region of interest" description="Disordered" evidence="4">
    <location>
        <begin position="1"/>
        <end position="96"/>
    </location>
</feature>
<evidence type="ECO:0000256" key="3">
    <source>
        <dbReference type="ARBA" id="ARBA00023242"/>
    </source>
</evidence>
<gene>
    <name evidence="6" type="ORF">EAE98_010909</name>
</gene>
<protein>
    <recommendedName>
        <fullName evidence="5">Zn(2)-C6 fungal-type domain-containing protein</fullName>
    </recommendedName>
</protein>
<feature type="compositionally biased region" description="Low complexity" evidence="4">
    <location>
        <begin position="229"/>
        <end position="244"/>
    </location>
</feature>
<dbReference type="Pfam" id="PF04082">
    <property type="entry name" value="Fungal_trans"/>
    <property type="match status" value="1"/>
</dbReference>
<comment type="caution">
    <text evidence="6">The sequence shown here is derived from an EMBL/GenBank/DDBJ whole genome shotgun (WGS) entry which is preliminary data.</text>
</comment>
<proteinExistence type="predicted"/>
<feature type="compositionally biased region" description="Basic and acidic residues" evidence="4">
    <location>
        <begin position="58"/>
        <end position="92"/>
    </location>
</feature>
<evidence type="ECO:0000259" key="5">
    <source>
        <dbReference type="PROSITE" id="PS50048"/>
    </source>
</evidence>